<dbReference type="EMBL" id="KB870809">
    <property type="protein sequence ID" value="EOA25269.1"/>
    <property type="molecule type" value="Genomic_DNA"/>
</dbReference>
<evidence type="ECO:0000256" key="1">
    <source>
        <dbReference type="ARBA" id="ARBA00022729"/>
    </source>
</evidence>
<reference evidence="5" key="1">
    <citation type="journal article" date="2013" name="Nat. Genet.">
        <title>The Capsella rubella genome and the genomic consequences of rapid mating system evolution.</title>
        <authorList>
            <person name="Slotte T."/>
            <person name="Hazzouri K.M."/>
            <person name="Agren J.A."/>
            <person name="Koenig D."/>
            <person name="Maumus F."/>
            <person name="Guo Y.L."/>
            <person name="Steige K."/>
            <person name="Platts A.E."/>
            <person name="Escobar J.S."/>
            <person name="Newman L.K."/>
            <person name="Wang W."/>
            <person name="Mandakova T."/>
            <person name="Vello E."/>
            <person name="Smith L.M."/>
            <person name="Henz S.R."/>
            <person name="Steffen J."/>
            <person name="Takuno S."/>
            <person name="Brandvain Y."/>
            <person name="Coop G."/>
            <person name="Andolfatto P."/>
            <person name="Hu T.T."/>
            <person name="Blanchette M."/>
            <person name="Clark R.M."/>
            <person name="Quesneville H."/>
            <person name="Nordborg M."/>
            <person name="Gaut B.S."/>
            <person name="Lysak M.A."/>
            <person name="Jenkins J."/>
            <person name="Grimwood J."/>
            <person name="Chapman J."/>
            <person name="Prochnik S."/>
            <person name="Shu S."/>
            <person name="Rokhsar D."/>
            <person name="Schmutz J."/>
            <person name="Weigel D."/>
            <person name="Wright S.I."/>
        </authorList>
    </citation>
    <scope>NUCLEOTIDE SEQUENCE [LARGE SCALE GENOMIC DNA]</scope>
    <source>
        <strain evidence="5">cv. Monte Gargano</strain>
    </source>
</reference>
<dbReference type="Proteomes" id="UP000029121">
    <property type="component" value="Unassembled WGS sequence"/>
</dbReference>
<evidence type="ECO:0000313" key="4">
    <source>
        <dbReference type="EMBL" id="EOA25269.1"/>
    </source>
</evidence>
<keyword evidence="5" id="KW-1185">Reference proteome</keyword>
<name>R0H7I6_9BRAS</name>
<gene>
    <name evidence="4" type="ORF">CARUB_v10018584mg</name>
</gene>
<sequence>MQRMLTMLMIALVIMLSIFTHATGNDLAPAPAFASGPESEQRFLPRPKACLHDVQTIPKCVNAVKHFRFHKIDKECCNALLSLPGDCFGYIFPARSVIRFLLKLACKILSHIR</sequence>
<dbReference type="AlphaFoldDB" id="R0H7I6"/>
<feature type="domain" description="Prolamin-like" evidence="3">
    <location>
        <begin position="50"/>
        <end position="94"/>
    </location>
</feature>
<feature type="signal peptide" evidence="2">
    <location>
        <begin position="1"/>
        <end position="24"/>
    </location>
</feature>
<proteinExistence type="predicted"/>
<evidence type="ECO:0000256" key="2">
    <source>
        <dbReference type="SAM" id="SignalP"/>
    </source>
</evidence>
<evidence type="ECO:0000313" key="5">
    <source>
        <dbReference type="Proteomes" id="UP000029121"/>
    </source>
</evidence>
<dbReference type="Pfam" id="PF05617">
    <property type="entry name" value="Prolamin_like"/>
    <property type="match status" value="1"/>
</dbReference>
<evidence type="ECO:0000259" key="3">
    <source>
        <dbReference type="Pfam" id="PF05617"/>
    </source>
</evidence>
<dbReference type="InterPro" id="IPR008502">
    <property type="entry name" value="Prolamin-like"/>
</dbReference>
<keyword evidence="1 2" id="KW-0732">Signal</keyword>
<feature type="chain" id="PRO_5004351992" description="Prolamin-like domain-containing protein" evidence="2">
    <location>
        <begin position="25"/>
        <end position="113"/>
    </location>
</feature>
<organism evidence="4 5">
    <name type="scientific">Capsella rubella</name>
    <dbReference type="NCBI Taxonomy" id="81985"/>
    <lineage>
        <taxon>Eukaryota</taxon>
        <taxon>Viridiplantae</taxon>
        <taxon>Streptophyta</taxon>
        <taxon>Embryophyta</taxon>
        <taxon>Tracheophyta</taxon>
        <taxon>Spermatophyta</taxon>
        <taxon>Magnoliopsida</taxon>
        <taxon>eudicotyledons</taxon>
        <taxon>Gunneridae</taxon>
        <taxon>Pentapetalae</taxon>
        <taxon>rosids</taxon>
        <taxon>malvids</taxon>
        <taxon>Brassicales</taxon>
        <taxon>Brassicaceae</taxon>
        <taxon>Camelineae</taxon>
        <taxon>Capsella</taxon>
    </lineage>
</organism>
<accession>R0H7I6</accession>
<protein>
    <recommendedName>
        <fullName evidence="3">Prolamin-like domain-containing protein</fullName>
    </recommendedName>
</protein>